<dbReference type="RefSeq" id="WP_307479676.1">
    <property type="nucleotide sequence ID" value="NZ_JAUTBF010000001.1"/>
</dbReference>
<comment type="caution">
    <text evidence="2">The sequence shown here is derived from an EMBL/GenBank/DDBJ whole genome shotgun (WGS) entry which is preliminary data.</text>
</comment>
<dbReference type="Proteomes" id="UP001226691">
    <property type="component" value="Unassembled WGS sequence"/>
</dbReference>
<gene>
    <name evidence="2" type="ORF">QE412_000474</name>
</gene>
<dbReference type="SMART" id="SM00901">
    <property type="entry name" value="FRG"/>
    <property type="match status" value="1"/>
</dbReference>
<reference evidence="2 3" key="1">
    <citation type="submission" date="2023-07" db="EMBL/GenBank/DDBJ databases">
        <title>Functional and genomic diversity of the sorghum phyllosphere microbiome.</title>
        <authorList>
            <person name="Shade A."/>
        </authorList>
    </citation>
    <scope>NUCLEOTIDE SEQUENCE [LARGE SCALE GENOMIC DNA]</scope>
    <source>
        <strain evidence="2 3">SORGH_AS_1207</strain>
    </source>
</reference>
<evidence type="ECO:0000259" key="1">
    <source>
        <dbReference type="SMART" id="SM00901"/>
    </source>
</evidence>
<dbReference type="EMBL" id="JAUTBF010000001">
    <property type="protein sequence ID" value="MDQ1121901.1"/>
    <property type="molecule type" value="Genomic_DNA"/>
</dbReference>
<proteinExistence type="predicted"/>
<evidence type="ECO:0000313" key="3">
    <source>
        <dbReference type="Proteomes" id="UP001226691"/>
    </source>
</evidence>
<dbReference type="InterPro" id="IPR014966">
    <property type="entry name" value="FRG-dom"/>
</dbReference>
<evidence type="ECO:0000313" key="2">
    <source>
        <dbReference type="EMBL" id="MDQ1121901.1"/>
    </source>
</evidence>
<feature type="domain" description="FRG" evidence="1">
    <location>
        <begin position="49"/>
        <end position="150"/>
    </location>
</feature>
<protein>
    <recommendedName>
        <fullName evidence="1">FRG domain-containing protein</fullName>
    </recommendedName>
</protein>
<name>A0ABU0TQF2_MICTR</name>
<accession>A0ABU0TQF2</accession>
<sequence length="295" mass="32980">MAVVWDTDLVFDPRLKENGEPISLQGLKARRVVCSTVINAIGGITVGGPESGVRWRGQADASWRVASRATRQGLTAADLQDHERKMINQARTIGIDNAQHMSDWEILARLRHNGAVTRLIDITTDPFVALFMLCDDTLQSEQEECDGVLLAVNRSELKIIDRPWEPDGYAAMTKKKPAALVYTTPPIDPRIAAQRGEFMFHSAPLSETDAPECELFPISRPPGWNVTDLRKLLGVDRPNEDRGAPRKHFPTLIGIRIPAEIKPMLRDLLSRNFGYTRETIYPDWAGLGEQFGRDS</sequence>
<organism evidence="2 3">
    <name type="scientific">Microbacterium trichothecenolyticum</name>
    <name type="common">Aureobacterium trichothecenolyticum</name>
    <dbReference type="NCBI Taxonomy" id="69370"/>
    <lineage>
        <taxon>Bacteria</taxon>
        <taxon>Bacillati</taxon>
        <taxon>Actinomycetota</taxon>
        <taxon>Actinomycetes</taxon>
        <taxon>Micrococcales</taxon>
        <taxon>Microbacteriaceae</taxon>
        <taxon>Microbacterium</taxon>
    </lineage>
</organism>
<keyword evidence="3" id="KW-1185">Reference proteome</keyword>
<dbReference type="Pfam" id="PF08867">
    <property type="entry name" value="FRG"/>
    <property type="match status" value="1"/>
</dbReference>